<proteinExistence type="inferred from homology"/>
<reference evidence="6 7" key="1">
    <citation type="submission" date="2020-04" db="EMBL/GenBank/DDBJ databases">
        <title>MicrobeNet Type strains.</title>
        <authorList>
            <person name="Nicholson A.C."/>
        </authorList>
    </citation>
    <scope>NUCLEOTIDE SEQUENCE [LARGE SCALE GENOMIC DNA]</scope>
    <source>
        <strain evidence="6 7">ATCC BAA-788</strain>
    </source>
</reference>
<dbReference type="NCBIfam" id="NF008453">
    <property type="entry name" value="PRK11308.1"/>
    <property type="match status" value="2"/>
</dbReference>
<keyword evidence="7" id="KW-1185">Reference proteome</keyword>
<dbReference type="Proteomes" id="UP000581206">
    <property type="component" value="Unassembled WGS sequence"/>
</dbReference>
<dbReference type="InterPro" id="IPR027417">
    <property type="entry name" value="P-loop_NTPase"/>
</dbReference>
<dbReference type="InterPro" id="IPR003593">
    <property type="entry name" value="AAA+_ATPase"/>
</dbReference>
<dbReference type="Pfam" id="PF08352">
    <property type="entry name" value="oligo_HPY"/>
    <property type="match status" value="1"/>
</dbReference>
<gene>
    <name evidence="6" type="ORF">HGA03_00040</name>
</gene>
<accession>A0A7X6QXF2</accession>
<keyword evidence="3" id="KW-0547">Nucleotide-binding</keyword>
<dbReference type="SMART" id="SM00382">
    <property type="entry name" value="AAA"/>
    <property type="match status" value="2"/>
</dbReference>
<dbReference type="CDD" id="cd03257">
    <property type="entry name" value="ABC_NikE_OppD_transporters"/>
    <property type="match status" value="2"/>
</dbReference>
<evidence type="ECO:0000313" key="6">
    <source>
        <dbReference type="EMBL" id="NKY21052.1"/>
    </source>
</evidence>
<comment type="similarity">
    <text evidence="1">Belongs to the ABC transporter superfamily.</text>
</comment>
<dbReference type="EMBL" id="JAAXOX010000001">
    <property type="protein sequence ID" value="NKY21052.1"/>
    <property type="molecule type" value="Genomic_DNA"/>
</dbReference>
<dbReference type="InterPro" id="IPR050319">
    <property type="entry name" value="ABC_transp_ATP-bind"/>
</dbReference>
<dbReference type="PROSITE" id="PS50893">
    <property type="entry name" value="ABC_TRANSPORTER_2"/>
    <property type="match status" value="2"/>
</dbReference>
<evidence type="ECO:0000256" key="4">
    <source>
        <dbReference type="ARBA" id="ARBA00022840"/>
    </source>
</evidence>
<feature type="domain" description="ABC transporter" evidence="5">
    <location>
        <begin position="274"/>
        <end position="514"/>
    </location>
</feature>
<name>A0A7X6QXF2_9CELL</name>
<sequence length="528" mass="56042">MTAVAALTDLQVTYGRHAPAVRGVSLGIAPGEVLAVVGESGSGKTTTASALLGLLPAAGRITGGRIEVDGLDVTHAGERVRRGLRGRVIGLVPQDPMVGLDPTRRVGSQLAEAVRLRDVPRRAAGAEVHRLLQEAGVDDPELRARQYPHELSGGLRQRVLIALALAGRPRLVVADEPTSALDVTVQRRILDHLVGQVRESGTALLIITHDLAMAADRADRLVVMQDGRVVEQGTAAAVIDRPSEPYTRRLIAAAPGLRGLRPRTDDLPGADTVLRLTGATVDFPGTGRALDGVDLAVPRGGTLAVVGESGSGKTTALRVALGLQRLTAGRVELDGQDVTGAGWRQWRPLRRRVQLVHQNPFAALDPRFTVAESVAEPLVSYRIGDRRSRLARAAELVDRVGLPSDALSRLPAELSGGQRQRVAIARALALSPELLLLDEPVSALDVSVQAQILDLLADLQRDLGVSYLLVSHDLAVVAQVAHRVAVLHRGILVESGPTARVFGSPEHARTRELLDAVPGRRTAQGVTR</sequence>
<dbReference type="InterPro" id="IPR013563">
    <property type="entry name" value="Oligopep_ABC_C"/>
</dbReference>
<dbReference type="PANTHER" id="PTHR43776">
    <property type="entry name" value="TRANSPORT ATP-BINDING PROTEIN"/>
    <property type="match status" value="1"/>
</dbReference>
<dbReference type="PANTHER" id="PTHR43776:SF7">
    <property type="entry name" value="D,D-DIPEPTIDE TRANSPORT ATP-BINDING PROTEIN DDPF-RELATED"/>
    <property type="match status" value="1"/>
</dbReference>
<dbReference type="InterPro" id="IPR017871">
    <property type="entry name" value="ABC_transporter-like_CS"/>
</dbReference>
<evidence type="ECO:0000259" key="5">
    <source>
        <dbReference type="PROSITE" id="PS50893"/>
    </source>
</evidence>
<dbReference type="PROSITE" id="PS00211">
    <property type="entry name" value="ABC_TRANSPORTER_1"/>
    <property type="match status" value="1"/>
</dbReference>
<evidence type="ECO:0000256" key="1">
    <source>
        <dbReference type="ARBA" id="ARBA00005417"/>
    </source>
</evidence>
<dbReference type="Pfam" id="PF00005">
    <property type="entry name" value="ABC_tran"/>
    <property type="match status" value="2"/>
</dbReference>
<feature type="domain" description="ABC transporter" evidence="5">
    <location>
        <begin position="5"/>
        <end position="251"/>
    </location>
</feature>
<evidence type="ECO:0000256" key="2">
    <source>
        <dbReference type="ARBA" id="ARBA00022448"/>
    </source>
</evidence>
<dbReference type="GO" id="GO:0016887">
    <property type="term" value="F:ATP hydrolysis activity"/>
    <property type="evidence" value="ECO:0007669"/>
    <property type="project" value="InterPro"/>
</dbReference>
<protein>
    <submittedName>
        <fullName evidence="6">ABC transporter ATP-binding protein</fullName>
    </submittedName>
</protein>
<dbReference type="GO" id="GO:0015833">
    <property type="term" value="P:peptide transport"/>
    <property type="evidence" value="ECO:0007669"/>
    <property type="project" value="InterPro"/>
</dbReference>
<dbReference type="GO" id="GO:0005524">
    <property type="term" value="F:ATP binding"/>
    <property type="evidence" value="ECO:0007669"/>
    <property type="project" value="UniProtKB-KW"/>
</dbReference>
<keyword evidence="2" id="KW-0813">Transport</keyword>
<organism evidence="6 7">
    <name type="scientific">Cellulomonas denverensis</name>
    <dbReference type="NCBI Taxonomy" id="264297"/>
    <lineage>
        <taxon>Bacteria</taxon>
        <taxon>Bacillati</taxon>
        <taxon>Actinomycetota</taxon>
        <taxon>Actinomycetes</taxon>
        <taxon>Micrococcales</taxon>
        <taxon>Cellulomonadaceae</taxon>
        <taxon>Cellulomonas</taxon>
    </lineage>
</organism>
<dbReference type="AlphaFoldDB" id="A0A7X6QXF2"/>
<dbReference type="RefSeq" id="WP_168628189.1">
    <property type="nucleotide sequence ID" value="NZ_BONL01000014.1"/>
</dbReference>
<dbReference type="InterPro" id="IPR003439">
    <property type="entry name" value="ABC_transporter-like_ATP-bd"/>
</dbReference>
<dbReference type="Gene3D" id="3.40.50.300">
    <property type="entry name" value="P-loop containing nucleotide triphosphate hydrolases"/>
    <property type="match status" value="2"/>
</dbReference>
<dbReference type="GO" id="GO:0055085">
    <property type="term" value="P:transmembrane transport"/>
    <property type="evidence" value="ECO:0007669"/>
    <property type="project" value="UniProtKB-ARBA"/>
</dbReference>
<dbReference type="SUPFAM" id="SSF52540">
    <property type="entry name" value="P-loop containing nucleoside triphosphate hydrolases"/>
    <property type="match status" value="2"/>
</dbReference>
<keyword evidence="4 6" id="KW-0067">ATP-binding</keyword>
<evidence type="ECO:0000256" key="3">
    <source>
        <dbReference type="ARBA" id="ARBA00022741"/>
    </source>
</evidence>
<evidence type="ECO:0000313" key="7">
    <source>
        <dbReference type="Proteomes" id="UP000581206"/>
    </source>
</evidence>
<comment type="caution">
    <text evidence="6">The sequence shown here is derived from an EMBL/GenBank/DDBJ whole genome shotgun (WGS) entry which is preliminary data.</text>
</comment>